<keyword evidence="3" id="KW-0762">Sugar transport</keyword>
<dbReference type="InterPro" id="IPR051819">
    <property type="entry name" value="PTS_sugar-specific_EIIB"/>
</dbReference>
<reference evidence="9" key="1">
    <citation type="journal article" date="2016" name="Genome Announc.">
        <title>Draft Genome Sequence of the Syntrophic Lactate-Degrading Bacterium Tepidanaerobacter syntrophicus JLT.</title>
        <authorList>
            <person name="Matsuura N."/>
            <person name="Ohashi A."/>
            <person name="Tourlousse D.M."/>
            <person name="Sekiguchi Y."/>
        </authorList>
    </citation>
    <scope>NUCLEOTIDE SEQUENCE [LARGE SCALE GENOMIC DNA]</scope>
    <source>
        <strain evidence="9">JL</strain>
    </source>
</reference>
<evidence type="ECO:0000256" key="2">
    <source>
        <dbReference type="ARBA" id="ARBA00022553"/>
    </source>
</evidence>
<name>A0A0U9I557_9FIRM</name>
<evidence type="ECO:0000259" key="8">
    <source>
        <dbReference type="PROSITE" id="PS51100"/>
    </source>
</evidence>
<dbReference type="RefSeq" id="WP_059033018.1">
    <property type="nucleotide sequence ID" value="NZ_BSDN01000010.1"/>
</dbReference>
<dbReference type="GO" id="GO:0008982">
    <property type="term" value="F:protein-N(PI)-phosphohistidine-sugar phosphotransferase activity"/>
    <property type="evidence" value="ECO:0007669"/>
    <property type="project" value="InterPro"/>
</dbReference>
<dbReference type="InterPro" id="IPR036095">
    <property type="entry name" value="PTS_EIIB-like_sf"/>
</dbReference>
<dbReference type="GO" id="GO:0016301">
    <property type="term" value="F:kinase activity"/>
    <property type="evidence" value="ECO:0007669"/>
    <property type="project" value="UniProtKB-KW"/>
</dbReference>
<dbReference type="PANTHER" id="PTHR34581:SF2">
    <property type="entry name" value="PTS SYSTEM N,N'-DIACETYLCHITOBIOSE-SPECIFIC EIIB COMPONENT"/>
    <property type="match status" value="1"/>
</dbReference>
<keyword evidence="1" id="KW-0813">Transport</keyword>
<evidence type="ECO:0000256" key="5">
    <source>
        <dbReference type="ARBA" id="ARBA00022683"/>
    </source>
</evidence>
<keyword evidence="6" id="KW-0418">Kinase</keyword>
<evidence type="ECO:0000256" key="4">
    <source>
        <dbReference type="ARBA" id="ARBA00022679"/>
    </source>
</evidence>
<dbReference type="STRING" id="224999.GCA_001485475_01638"/>
<evidence type="ECO:0000256" key="7">
    <source>
        <dbReference type="PROSITE-ProRule" id="PRU00423"/>
    </source>
</evidence>
<keyword evidence="10" id="KW-1185">Reference proteome</keyword>
<keyword evidence="4" id="KW-0808">Transferase</keyword>
<organism evidence="9">
    <name type="scientific">Tepidanaerobacter syntrophicus</name>
    <dbReference type="NCBI Taxonomy" id="224999"/>
    <lineage>
        <taxon>Bacteria</taxon>
        <taxon>Bacillati</taxon>
        <taxon>Bacillota</taxon>
        <taxon>Clostridia</taxon>
        <taxon>Thermosediminibacterales</taxon>
        <taxon>Tepidanaerobacteraceae</taxon>
        <taxon>Tepidanaerobacter</taxon>
    </lineage>
</organism>
<keyword evidence="2" id="KW-0597">Phosphoprotein</keyword>
<evidence type="ECO:0000313" key="10">
    <source>
        <dbReference type="Proteomes" id="UP000062160"/>
    </source>
</evidence>
<dbReference type="OrthoDB" id="9808134at2"/>
<dbReference type="Proteomes" id="UP000062160">
    <property type="component" value="Unassembled WGS sequence"/>
</dbReference>
<accession>A0A0U9I557</accession>
<evidence type="ECO:0000256" key="1">
    <source>
        <dbReference type="ARBA" id="ARBA00022448"/>
    </source>
</evidence>
<dbReference type="EMBL" id="DF977002">
    <property type="protein sequence ID" value="GAQ25608.1"/>
    <property type="molecule type" value="Genomic_DNA"/>
</dbReference>
<evidence type="ECO:0000256" key="3">
    <source>
        <dbReference type="ARBA" id="ARBA00022597"/>
    </source>
</evidence>
<evidence type="ECO:0000256" key="6">
    <source>
        <dbReference type="ARBA" id="ARBA00022777"/>
    </source>
</evidence>
<keyword evidence="5" id="KW-0598">Phosphotransferase system</keyword>
<dbReference type="Gene3D" id="3.40.50.2300">
    <property type="match status" value="1"/>
</dbReference>
<sequence>MDVLLVCQAGMSTTIMCKKIQEAAAKINDHINIVAAGLESIPKSAENKDIVLLAPQVKYAAQNIRKEVDPAIPIMIISPEDYGLMKGDAVYKKMKKVLESKAGEKGQTQK</sequence>
<dbReference type="SUPFAM" id="SSF52794">
    <property type="entry name" value="PTS system IIB component-like"/>
    <property type="match status" value="1"/>
</dbReference>
<dbReference type="GO" id="GO:0009401">
    <property type="term" value="P:phosphoenolpyruvate-dependent sugar phosphotransferase system"/>
    <property type="evidence" value="ECO:0007669"/>
    <property type="project" value="UniProtKB-KW"/>
</dbReference>
<feature type="domain" description="PTS EIIB type-3" evidence="8">
    <location>
        <begin position="1"/>
        <end position="104"/>
    </location>
</feature>
<dbReference type="InterPro" id="IPR013012">
    <property type="entry name" value="PTS_EIIB_3"/>
</dbReference>
<dbReference type="PANTHER" id="PTHR34581">
    <property type="entry name" value="PTS SYSTEM N,N'-DIACETYLCHITOBIOSE-SPECIFIC EIIB COMPONENT"/>
    <property type="match status" value="1"/>
</dbReference>
<dbReference type="PROSITE" id="PS51100">
    <property type="entry name" value="PTS_EIIB_TYPE_3"/>
    <property type="match status" value="1"/>
</dbReference>
<proteinExistence type="predicted"/>
<dbReference type="InterPro" id="IPR003501">
    <property type="entry name" value="PTS_EIIB_2/3"/>
</dbReference>
<feature type="modified residue" description="Phosphocysteine; by EIIA" evidence="7">
    <location>
        <position position="7"/>
    </location>
</feature>
<evidence type="ECO:0000313" key="9">
    <source>
        <dbReference type="EMBL" id="GAQ25608.1"/>
    </source>
</evidence>
<gene>
    <name evidence="9" type="ORF">TSYNT_8137</name>
</gene>
<dbReference type="AlphaFoldDB" id="A0A0U9I557"/>
<protein>
    <submittedName>
        <fullName evidence="9">PTS system, cellobiose-specific IIB component</fullName>
    </submittedName>
</protein>
<dbReference type="Pfam" id="PF02302">
    <property type="entry name" value="PTS_IIB"/>
    <property type="match status" value="1"/>
</dbReference>